<proteinExistence type="predicted"/>
<name>W0JRV3_9EURY</name>
<protein>
    <recommendedName>
        <fullName evidence="3">PhoU domain-containing protein</fullName>
    </recommendedName>
</protein>
<sequence>MQTIEADSRAVVRLALSENTERANETCAETFESITQLDQILYERGGSNAYLYGRVLQRLEQTARIGSTIAEVLTEASFESESRS</sequence>
<dbReference type="Proteomes" id="UP000019024">
    <property type="component" value="Plasmid unnamed"/>
</dbReference>
<dbReference type="RefSeq" id="WP_049954347.1">
    <property type="nucleotide sequence ID" value="NZ_CP007056.1"/>
</dbReference>
<gene>
    <name evidence="1" type="ORF">HALLA_03370</name>
</gene>
<dbReference type="EMBL" id="CP007056">
    <property type="protein sequence ID" value="AHG01441.1"/>
    <property type="molecule type" value="Genomic_DNA"/>
</dbReference>
<dbReference type="GeneID" id="25146849"/>
<evidence type="ECO:0000313" key="1">
    <source>
        <dbReference type="EMBL" id="AHG01441.1"/>
    </source>
</evidence>
<reference evidence="1 2" key="1">
    <citation type="submission" date="2014-01" db="EMBL/GenBank/DDBJ databases">
        <authorList>
            <consortium name="DOE Joint Genome Institute"/>
            <person name="Anderson I."/>
            <person name="Huntemann M."/>
            <person name="Han J."/>
            <person name="Chen A."/>
            <person name="Kyrpides N."/>
            <person name="Mavromatis K."/>
            <person name="Markowitz V."/>
            <person name="Palaniappan K."/>
            <person name="Ivanova N."/>
            <person name="Schaumberg A."/>
            <person name="Pati A."/>
            <person name="Liolios K."/>
            <person name="Nordberg H.P."/>
            <person name="Cantor M.N."/>
            <person name="Hua S.X."/>
            <person name="Woyke T."/>
        </authorList>
    </citation>
    <scope>NUCLEOTIDE SEQUENCE [LARGE SCALE GENOMIC DNA]</scope>
    <source>
        <strain evidence="1 2">XH-48</strain>
        <plasmid evidence="2">1</plasmid>
    </source>
</reference>
<accession>W0JRV3</accession>
<geneLocation type="plasmid" evidence="1">
    <name>unnamed</name>
</geneLocation>
<dbReference type="KEGG" id="hlr:HALLA_03370"/>
<evidence type="ECO:0000313" key="2">
    <source>
        <dbReference type="Proteomes" id="UP000019024"/>
    </source>
</evidence>
<dbReference type="HOGENOM" id="CLU_2519642_0_0_2"/>
<keyword evidence="1" id="KW-0614">Plasmid</keyword>
<organism evidence="1 2">
    <name type="scientific">Halostagnicola larsenii XH-48</name>
    <dbReference type="NCBI Taxonomy" id="797299"/>
    <lineage>
        <taxon>Archaea</taxon>
        <taxon>Methanobacteriati</taxon>
        <taxon>Methanobacteriota</taxon>
        <taxon>Stenosarchaea group</taxon>
        <taxon>Halobacteria</taxon>
        <taxon>Halobacteriales</taxon>
        <taxon>Natrialbaceae</taxon>
        <taxon>Halostagnicola</taxon>
    </lineage>
</organism>
<keyword evidence="2" id="KW-1185">Reference proteome</keyword>
<dbReference type="OrthoDB" id="40991at2157"/>
<evidence type="ECO:0008006" key="3">
    <source>
        <dbReference type="Google" id="ProtNLM"/>
    </source>
</evidence>
<dbReference type="AlphaFoldDB" id="W0JRV3"/>